<sequence length="788" mass="87643">MAGTATDPFLESIADCSFCLDLNRAYLRRQYRRFGLLDPQELEYGFTLAKMAENASRTDCNGCRLLLRAAQRIKDEHGMDFRHAALEYLDGAGSGTLDGLCLRLSMLYPSHATQDEWDRARARPDLYRITIVSRPSRDDRDRAIEDRISSPLYEVFRAQTAVPRNSALCNNPPADKQQRLPTRLLDLGPDLSLPTADPRLHITTVNDTASGETEYICLSHCWGVPGRHQPPLETTQETFEAFQQAIPWAQIPLTFRDAIIFTRRLGIRYLWIDSLCIIQHDGDDWQREVGRMASVYENATLTLAAASSSNSHEGLFRLFSPAEMPLSSAADDGGNGNEHWPSEIRLRRYPDPGFFDFRQDGSYSRTRGNSSSGVSPLLQRAWVFQERILSRRVLYFTPMELVLECRQSSGSESGLRWIDSANNNNNNNNNNNAIPALLWRSLVEDFTRLKLTRASDTLPAMAGLAKYLLPDGVAESDIGSAYFAGLWRESFLGDMLWEVVSGSDNGPAKTNASVPSWSWARTDAPKSFMTETTKTYLCDVVSVSCDSAGGESALLRVDGGRAVISGFLLPAKETPGGIEIDQVPHVSTAMSKDYNWSEPDQDAGDIKADMGDAIFVLPVGVFAQQDSRGYGQIPALVLKEVLSPGIIPALKGESDGLRTFRRIGTTTASVFGLKDHHQAILEGNDTLAAALRSDVEFGESMFAKEQQLYQAPPSRRSRMLQHRDAAFLHYSQNGGAEKFGNFNDFHGVPHLETVKAELRIEEARLAEWKRCEEAGAKHGRERDVVCII</sequence>
<proteinExistence type="predicted"/>
<feature type="domain" description="Heterokaryon incompatibility" evidence="1">
    <location>
        <begin position="215"/>
        <end position="386"/>
    </location>
</feature>
<organism evidence="2 3">
    <name type="scientific">Lasiosphaeria ovina</name>
    <dbReference type="NCBI Taxonomy" id="92902"/>
    <lineage>
        <taxon>Eukaryota</taxon>
        <taxon>Fungi</taxon>
        <taxon>Dikarya</taxon>
        <taxon>Ascomycota</taxon>
        <taxon>Pezizomycotina</taxon>
        <taxon>Sordariomycetes</taxon>
        <taxon>Sordariomycetidae</taxon>
        <taxon>Sordariales</taxon>
        <taxon>Lasiosphaeriaceae</taxon>
        <taxon>Lasiosphaeria</taxon>
    </lineage>
</organism>
<dbReference type="EMBL" id="JAULSN010000012">
    <property type="protein sequence ID" value="KAK3361113.1"/>
    <property type="molecule type" value="Genomic_DNA"/>
</dbReference>
<gene>
    <name evidence="2" type="ORF">B0T24DRAFT_562593</name>
</gene>
<dbReference type="InterPro" id="IPR010730">
    <property type="entry name" value="HET"/>
</dbReference>
<keyword evidence="3" id="KW-1185">Reference proteome</keyword>
<evidence type="ECO:0000313" key="3">
    <source>
        <dbReference type="Proteomes" id="UP001287356"/>
    </source>
</evidence>
<dbReference type="PANTHER" id="PTHR33112:SF13">
    <property type="entry name" value="HETEROKARYON INCOMPATIBILITY DOMAIN-CONTAINING PROTEIN"/>
    <property type="match status" value="1"/>
</dbReference>
<comment type="caution">
    <text evidence="2">The sequence shown here is derived from an EMBL/GenBank/DDBJ whole genome shotgun (WGS) entry which is preliminary data.</text>
</comment>
<evidence type="ECO:0000313" key="2">
    <source>
        <dbReference type="EMBL" id="KAK3361113.1"/>
    </source>
</evidence>
<accession>A0AAE0JSV0</accession>
<reference evidence="2" key="1">
    <citation type="journal article" date="2023" name="Mol. Phylogenet. Evol.">
        <title>Genome-scale phylogeny and comparative genomics of the fungal order Sordariales.</title>
        <authorList>
            <person name="Hensen N."/>
            <person name="Bonometti L."/>
            <person name="Westerberg I."/>
            <person name="Brannstrom I.O."/>
            <person name="Guillou S."/>
            <person name="Cros-Aarteil S."/>
            <person name="Calhoun S."/>
            <person name="Haridas S."/>
            <person name="Kuo A."/>
            <person name="Mondo S."/>
            <person name="Pangilinan J."/>
            <person name="Riley R."/>
            <person name="LaButti K."/>
            <person name="Andreopoulos B."/>
            <person name="Lipzen A."/>
            <person name="Chen C."/>
            <person name="Yan M."/>
            <person name="Daum C."/>
            <person name="Ng V."/>
            <person name="Clum A."/>
            <person name="Steindorff A."/>
            <person name="Ohm R.A."/>
            <person name="Martin F."/>
            <person name="Silar P."/>
            <person name="Natvig D.O."/>
            <person name="Lalanne C."/>
            <person name="Gautier V."/>
            <person name="Ament-Velasquez S.L."/>
            <person name="Kruys A."/>
            <person name="Hutchinson M.I."/>
            <person name="Powell A.J."/>
            <person name="Barry K."/>
            <person name="Miller A.N."/>
            <person name="Grigoriev I.V."/>
            <person name="Debuchy R."/>
            <person name="Gladieux P."/>
            <person name="Hiltunen Thoren M."/>
            <person name="Johannesson H."/>
        </authorList>
    </citation>
    <scope>NUCLEOTIDE SEQUENCE</scope>
    <source>
        <strain evidence="2">CBS 958.72</strain>
    </source>
</reference>
<protein>
    <submittedName>
        <fullName evidence="2">HET domain protein</fullName>
    </submittedName>
</protein>
<reference evidence="2" key="2">
    <citation type="submission" date="2023-06" db="EMBL/GenBank/DDBJ databases">
        <authorList>
            <consortium name="Lawrence Berkeley National Laboratory"/>
            <person name="Haridas S."/>
            <person name="Hensen N."/>
            <person name="Bonometti L."/>
            <person name="Westerberg I."/>
            <person name="Brannstrom I.O."/>
            <person name="Guillou S."/>
            <person name="Cros-Aarteil S."/>
            <person name="Calhoun S."/>
            <person name="Kuo A."/>
            <person name="Mondo S."/>
            <person name="Pangilinan J."/>
            <person name="Riley R."/>
            <person name="Labutti K."/>
            <person name="Andreopoulos B."/>
            <person name="Lipzen A."/>
            <person name="Chen C."/>
            <person name="Yanf M."/>
            <person name="Daum C."/>
            <person name="Ng V."/>
            <person name="Clum A."/>
            <person name="Steindorff A."/>
            <person name="Ohm R."/>
            <person name="Martin F."/>
            <person name="Silar P."/>
            <person name="Natvig D."/>
            <person name="Lalanne C."/>
            <person name="Gautier V."/>
            <person name="Ament-Velasquez S.L."/>
            <person name="Kruys A."/>
            <person name="Hutchinson M.I."/>
            <person name="Powell A.J."/>
            <person name="Barry K."/>
            <person name="Miller A.N."/>
            <person name="Grigoriev I.V."/>
            <person name="Debuchy R."/>
            <person name="Gladieux P."/>
            <person name="Thoren M.H."/>
            <person name="Johannesson H."/>
        </authorList>
    </citation>
    <scope>NUCLEOTIDE SEQUENCE</scope>
    <source>
        <strain evidence="2">CBS 958.72</strain>
    </source>
</reference>
<name>A0AAE0JSV0_9PEZI</name>
<dbReference type="AlphaFoldDB" id="A0AAE0JSV0"/>
<dbReference type="PANTHER" id="PTHR33112">
    <property type="entry name" value="DOMAIN PROTEIN, PUTATIVE-RELATED"/>
    <property type="match status" value="1"/>
</dbReference>
<dbReference type="Pfam" id="PF06985">
    <property type="entry name" value="HET"/>
    <property type="match status" value="1"/>
</dbReference>
<evidence type="ECO:0000259" key="1">
    <source>
        <dbReference type="Pfam" id="PF06985"/>
    </source>
</evidence>
<dbReference type="Proteomes" id="UP001287356">
    <property type="component" value="Unassembled WGS sequence"/>
</dbReference>